<dbReference type="HAMAP" id="MF_01369_B">
    <property type="entry name" value="Ribosomal_uL23_B"/>
    <property type="match status" value="1"/>
</dbReference>
<comment type="subunit">
    <text evidence="6">Part of the 50S ribosomal subunit. Contacts protein L29, and trigger factor when it is bound to the ribosome.</text>
</comment>
<dbReference type="InterPro" id="IPR013025">
    <property type="entry name" value="Ribosomal_uL23-like"/>
</dbReference>
<name>A0A660HLM3_ZIZJU</name>
<dbReference type="PANTHER" id="PTHR11620">
    <property type="entry name" value="60S RIBOSOMAL PROTEIN L23A"/>
    <property type="match status" value="1"/>
</dbReference>
<evidence type="ECO:0000256" key="3">
    <source>
        <dbReference type="ARBA" id="ARBA00022884"/>
    </source>
</evidence>
<evidence type="ECO:0000256" key="6">
    <source>
        <dbReference type="HAMAP-Rule" id="MF_01369"/>
    </source>
</evidence>
<dbReference type="Proteomes" id="UP000272462">
    <property type="component" value="Chromosome"/>
</dbReference>
<dbReference type="Pfam" id="PF00276">
    <property type="entry name" value="Ribosomal_L23"/>
    <property type="match status" value="1"/>
</dbReference>
<dbReference type="AlphaFoldDB" id="A0A660HLM3"/>
<dbReference type="InterPro" id="IPR012678">
    <property type="entry name" value="Ribosomal_uL23/eL15/eS24_sf"/>
</dbReference>
<gene>
    <name evidence="6" type="primary">rplW</name>
    <name evidence="7" type="ORF">CWO85_00140</name>
</gene>
<evidence type="ECO:0000313" key="8">
    <source>
        <dbReference type="Proteomes" id="UP000272462"/>
    </source>
</evidence>
<evidence type="ECO:0000313" key="7">
    <source>
        <dbReference type="EMBL" id="AYJ00958.1"/>
    </source>
</evidence>
<dbReference type="GO" id="GO:0003735">
    <property type="term" value="F:structural constituent of ribosome"/>
    <property type="evidence" value="ECO:0007669"/>
    <property type="project" value="InterPro"/>
</dbReference>
<dbReference type="KEGG" id="pzi:CWO85_00140"/>
<protein>
    <recommendedName>
        <fullName evidence="6">Large ribosomal subunit protein uL23</fullName>
    </recommendedName>
</protein>
<dbReference type="EMBL" id="CP025121">
    <property type="protein sequence ID" value="AYJ00958.1"/>
    <property type="molecule type" value="Genomic_DNA"/>
</dbReference>
<evidence type="ECO:0000256" key="2">
    <source>
        <dbReference type="ARBA" id="ARBA00022730"/>
    </source>
</evidence>
<dbReference type="GO" id="GO:0005840">
    <property type="term" value="C:ribosome"/>
    <property type="evidence" value="ECO:0007669"/>
    <property type="project" value="UniProtKB-KW"/>
</dbReference>
<keyword evidence="2 6" id="KW-0699">rRNA-binding</keyword>
<dbReference type="GO" id="GO:0019843">
    <property type="term" value="F:rRNA binding"/>
    <property type="evidence" value="ECO:0007669"/>
    <property type="project" value="UniProtKB-UniRule"/>
</dbReference>
<comment type="function">
    <text evidence="6">One of the early assembly proteins it binds 23S rRNA. One of the proteins that surrounds the polypeptide exit tunnel on the outside of the ribosome. Forms the main docking site for trigger factor binding to the ribosome.</text>
</comment>
<accession>A0A660HLM3</accession>
<dbReference type="GO" id="GO:0006412">
    <property type="term" value="P:translation"/>
    <property type="evidence" value="ECO:0007669"/>
    <property type="project" value="UniProtKB-UniRule"/>
</dbReference>
<sequence length="99" mass="11593">MIKYYDVIHDPIITESTSKKMEINNEYTFKVKKESNKIEIRKAIEHIFKVKVFSVNVINVLPKFKKKGKFQGYTSGCKKAIVKLVPGQRINVFNEEKQK</sequence>
<evidence type="ECO:0000256" key="4">
    <source>
        <dbReference type="ARBA" id="ARBA00022980"/>
    </source>
</evidence>
<dbReference type="SUPFAM" id="SSF54189">
    <property type="entry name" value="Ribosomal proteins S24e, L23 and L15e"/>
    <property type="match status" value="1"/>
</dbReference>
<reference evidence="7 8" key="1">
    <citation type="journal article" date="2018" name="BMC Genomics">
        <title>Comparative genome analysis of jujube witches'-broom Phytoplasma, an obligate pathogen that causes jujube witches'-broom disease.</title>
        <authorList>
            <person name="Wang J."/>
            <person name="Song L."/>
            <person name="Jiao Q."/>
            <person name="Yang S."/>
            <person name="Gao R."/>
            <person name="Lu X."/>
            <person name="Zhou G."/>
        </authorList>
    </citation>
    <scope>NUCLEOTIDE SEQUENCE [LARGE SCALE GENOMIC DNA]</scope>
    <source>
        <strain evidence="7">Jwb-nky</strain>
    </source>
</reference>
<dbReference type="RefSeq" id="WP_121463690.1">
    <property type="nucleotide sequence ID" value="NZ_CP025121.1"/>
</dbReference>
<evidence type="ECO:0000256" key="5">
    <source>
        <dbReference type="ARBA" id="ARBA00023274"/>
    </source>
</evidence>
<proteinExistence type="inferred from homology"/>
<keyword evidence="4 6" id="KW-0689">Ribosomal protein</keyword>
<keyword evidence="8" id="KW-1185">Reference proteome</keyword>
<keyword evidence="3 6" id="KW-0694">RNA-binding</keyword>
<comment type="similarity">
    <text evidence="1 6">Belongs to the universal ribosomal protein uL23 family.</text>
</comment>
<evidence type="ECO:0000256" key="1">
    <source>
        <dbReference type="ARBA" id="ARBA00006700"/>
    </source>
</evidence>
<dbReference type="OrthoDB" id="9793353at2"/>
<dbReference type="FunFam" id="3.30.70.330:FF:000001">
    <property type="entry name" value="50S ribosomal protein L23"/>
    <property type="match status" value="1"/>
</dbReference>
<dbReference type="InterPro" id="IPR012677">
    <property type="entry name" value="Nucleotide-bd_a/b_plait_sf"/>
</dbReference>
<dbReference type="NCBIfam" id="NF004363">
    <property type="entry name" value="PRK05738.2-4"/>
    <property type="match status" value="1"/>
</dbReference>
<dbReference type="Gene3D" id="3.30.70.330">
    <property type="match status" value="1"/>
</dbReference>
<dbReference type="GO" id="GO:1990904">
    <property type="term" value="C:ribonucleoprotein complex"/>
    <property type="evidence" value="ECO:0007669"/>
    <property type="project" value="UniProtKB-KW"/>
</dbReference>
<keyword evidence="5 6" id="KW-0687">Ribonucleoprotein</keyword>
<organism evidence="7 8">
    <name type="scientific">Ziziphus jujuba witches'-broom phytoplasma</name>
    <dbReference type="NCBI Taxonomy" id="135727"/>
    <lineage>
        <taxon>Bacteria</taxon>
        <taxon>Bacillati</taxon>
        <taxon>Mycoplasmatota</taxon>
        <taxon>Mollicutes</taxon>
        <taxon>Acholeplasmatales</taxon>
        <taxon>Acholeplasmataceae</taxon>
        <taxon>Candidatus Phytoplasma</taxon>
        <taxon>16SrV (Elm yellows group)</taxon>
    </lineage>
</organism>